<reference evidence="2 3" key="1">
    <citation type="submission" date="2018-11" db="EMBL/GenBank/DDBJ databases">
        <authorList>
            <consortium name="Pathogen Informatics"/>
        </authorList>
    </citation>
    <scope>NUCLEOTIDE SEQUENCE [LARGE SCALE GENOMIC DNA]</scope>
</reference>
<feature type="compositionally biased region" description="Polar residues" evidence="1">
    <location>
        <begin position="15"/>
        <end position="28"/>
    </location>
</feature>
<evidence type="ECO:0000256" key="1">
    <source>
        <dbReference type="SAM" id="MobiDB-lite"/>
    </source>
</evidence>
<keyword evidence="3" id="KW-1185">Reference proteome</keyword>
<dbReference type="Proteomes" id="UP000050761">
    <property type="component" value="Unassembled WGS sequence"/>
</dbReference>
<reference evidence="4" key="2">
    <citation type="submission" date="2019-09" db="UniProtKB">
        <authorList>
            <consortium name="WormBaseParasite"/>
        </authorList>
    </citation>
    <scope>IDENTIFICATION</scope>
</reference>
<organism evidence="3 4">
    <name type="scientific">Heligmosomoides polygyrus</name>
    <name type="common">Parasitic roundworm</name>
    <dbReference type="NCBI Taxonomy" id="6339"/>
    <lineage>
        <taxon>Eukaryota</taxon>
        <taxon>Metazoa</taxon>
        <taxon>Ecdysozoa</taxon>
        <taxon>Nematoda</taxon>
        <taxon>Chromadorea</taxon>
        <taxon>Rhabditida</taxon>
        <taxon>Rhabditina</taxon>
        <taxon>Rhabditomorpha</taxon>
        <taxon>Strongyloidea</taxon>
        <taxon>Heligmosomidae</taxon>
        <taxon>Heligmosomoides</taxon>
    </lineage>
</organism>
<feature type="region of interest" description="Disordered" evidence="1">
    <location>
        <begin position="1"/>
        <end position="28"/>
    </location>
</feature>
<gene>
    <name evidence="2" type="ORF">HPBE_LOCUS11278</name>
</gene>
<accession>A0A3P7ZV41</accession>
<proteinExistence type="predicted"/>
<evidence type="ECO:0000313" key="2">
    <source>
        <dbReference type="EMBL" id="VDO88064.1"/>
    </source>
</evidence>
<dbReference type="AlphaFoldDB" id="A0A183FTA4"/>
<sequence>MAKQENKRRTRFAEEQTQTEVKAENGTQTGWLEEVYEASEKGKQLENKAAEDIAAQFEADQEEDDLEREMIGANQEFLEMIDEVGEDDGAPEEGDAEAMLY</sequence>
<name>A0A183FTA4_HELPZ</name>
<evidence type="ECO:0000313" key="4">
    <source>
        <dbReference type="WBParaSite" id="HPBE_0001127701-mRNA-1"/>
    </source>
</evidence>
<protein>
    <submittedName>
        <fullName evidence="4">General stress protein</fullName>
    </submittedName>
</protein>
<feature type="compositionally biased region" description="Basic and acidic residues" evidence="1">
    <location>
        <begin position="1"/>
        <end position="14"/>
    </location>
</feature>
<dbReference type="EMBL" id="UZAH01027045">
    <property type="protein sequence ID" value="VDO88064.1"/>
    <property type="molecule type" value="Genomic_DNA"/>
</dbReference>
<dbReference type="WBParaSite" id="HPBE_0001127701-mRNA-1">
    <property type="protein sequence ID" value="HPBE_0001127701-mRNA-1"/>
    <property type="gene ID" value="HPBE_0001127701"/>
</dbReference>
<accession>A0A183FTA4</accession>
<evidence type="ECO:0000313" key="3">
    <source>
        <dbReference type="Proteomes" id="UP000050761"/>
    </source>
</evidence>